<protein>
    <submittedName>
        <fullName evidence="2">Uncharacterized protein</fullName>
    </submittedName>
</protein>
<gene>
    <name evidence="2" type="ORF">HannXRQ_Chr11g0336811</name>
    <name evidence="1" type="ORF">HanXRQr2_Chr11g0495221</name>
</gene>
<dbReference type="AlphaFoldDB" id="A0A251TB66"/>
<dbReference type="Proteomes" id="UP000215914">
    <property type="component" value="Chromosome 11"/>
</dbReference>
<reference evidence="1 3" key="1">
    <citation type="journal article" date="2017" name="Nature">
        <title>The sunflower genome provides insights into oil metabolism, flowering and Asterid evolution.</title>
        <authorList>
            <person name="Badouin H."/>
            <person name="Gouzy J."/>
            <person name="Grassa C.J."/>
            <person name="Murat F."/>
            <person name="Staton S.E."/>
            <person name="Cottret L."/>
            <person name="Lelandais-Briere C."/>
            <person name="Owens G.L."/>
            <person name="Carrere S."/>
            <person name="Mayjonade B."/>
            <person name="Legrand L."/>
            <person name="Gill N."/>
            <person name="Kane N.C."/>
            <person name="Bowers J.E."/>
            <person name="Hubner S."/>
            <person name="Bellec A."/>
            <person name="Berard A."/>
            <person name="Berges H."/>
            <person name="Blanchet N."/>
            <person name="Boniface M.C."/>
            <person name="Brunel D."/>
            <person name="Catrice O."/>
            <person name="Chaidir N."/>
            <person name="Claudel C."/>
            <person name="Donnadieu C."/>
            <person name="Faraut T."/>
            <person name="Fievet G."/>
            <person name="Helmstetter N."/>
            <person name="King M."/>
            <person name="Knapp S.J."/>
            <person name="Lai Z."/>
            <person name="Le Paslier M.C."/>
            <person name="Lippi Y."/>
            <person name="Lorenzon L."/>
            <person name="Mandel J.R."/>
            <person name="Marage G."/>
            <person name="Marchand G."/>
            <person name="Marquand E."/>
            <person name="Bret-Mestries E."/>
            <person name="Morien E."/>
            <person name="Nambeesan S."/>
            <person name="Nguyen T."/>
            <person name="Pegot-Espagnet P."/>
            <person name="Pouilly N."/>
            <person name="Raftis F."/>
            <person name="Sallet E."/>
            <person name="Schiex T."/>
            <person name="Thomas J."/>
            <person name="Vandecasteele C."/>
            <person name="Vares D."/>
            <person name="Vear F."/>
            <person name="Vautrin S."/>
            <person name="Crespi M."/>
            <person name="Mangin B."/>
            <person name="Burke J.M."/>
            <person name="Salse J."/>
            <person name="Munos S."/>
            <person name="Vincourt P."/>
            <person name="Rieseberg L.H."/>
            <person name="Langlade N.B."/>
        </authorList>
    </citation>
    <scope>NUCLEOTIDE SEQUENCE [LARGE SCALE GENOMIC DNA]</scope>
    <source>
        <strain evidence="3">cv. SF193</strain>
        <tissue evidence="1">Leaves</tissue>
    </source>
</reference>
<dbReference type="EMBL" id="MNCJ02000326">
    <property type="protein sequence ID" value="KAF5782381.1"/>
    <property type="molecule type" value="Genomic_DNA"/>
</dbReference>
<dbReference type="InParanoid" id="A0A251TB66"/>
<dbReference type="EMBL" id="CM007900">
    <property type="protein sequence ID" value="OTG08003.1"/>
    <property type="molecule type" value="Genomic_DNA"/>
</dbReference>
<proteinExistence type="predicted"/>
<name>A0A251TB66_HELAN</name>
<sequence>MYFDWLLFKTSKHPQEMMHRIDQDTLRRTWALVTLKDARLVNYVMFPCLLRHCNFF</sequence>
<reference evidence="2" key="2">
    <citation type="submission" date="2017-02" db="EMBL/GenBank/DDBJ databases">
        <title>Sunflower complete genome.</title>
        <authorList>
            <person name="Langlade N."/>
            <person name="Munos S."/>
        </authorList>
    </citation>
    <scope>NUCLEOTIDE SEQUENCE [LARGE SCALE GENOMIC DNA]</scope>
    <source>
        <tissue evidence="2">Leaves</tissue>
    </source>
</reference>
<evidence type="ECO:0000313" key="1">
    <source>
        <dbReference type="EMBL" id="KAF5782381.1"/>
    </source>
</evidence>
<accession>A0A251TB66</accession>
<evidence type="ECO:0000313" key="3">
    <source>
        <dbReference type="Proteomes" id="UP000215914"/>
    </source>
</evidence>
<organism evidence="2 3">
    <name type="scientific">Helianthus annuus</name>
    <name type="common">Common sunflower</name>
    <dbReference type="NCBI Taxonomy" id="4232"/>
    <lineage>
        <taxon>Eukaryota</taxon>
        <taxon>Viridiplantae</taxon>
        <taxon>Streptophyta</taxon>
        <taxon>Embryophyta</taxon>
        <taxon>Tracheophyta</taxon>
        <taxon>Spermatophyta</taxon>
        <taxon>Magnoliopsida</taxon>
        <taxon>eudicotyledons</taxon>
        <taxon>Gunneridae</taxon>
        <taxon>Pentapetalae</taxon>
        <taxon>asterids</taxon>
        <taxon>campanulids</taxon>
        <taxon>Asterales</taxon>
        <taxon>Asteraceae</taxon>
        <taxon>Asteroideae</taxon>
        <taxon>Heliantheae alliance</taxon>
        <taxon>Heliantheae</taxon>
        <taxon>Helianthus</taxon>
    </lineage>
</organism>
<dbReference type="Gramene" id="mRNA:HanXRQr2_Chr11g0495221">
    <property type="protein sequence ID" value="mRNA:HanXRQr2_Chr11g0495221"/>
    <property type="gene ID" value="HanXRQr2_Chr11g0495221"/>
</dbReference>
<keyword evidence="3" id="KW-1185">Reference proteome</keyword>
<evidence type="ECO:0000313" key="2">
    <source>
        <dbReference type="EMBL" id="OTG08003.1"/>
    </source>
</evidence>
<reference evidence="1" key="3">
    <citation type="submission" date="2020-06" db="EMBL/GenBank/DDBJ databases">
        <title>Helianthus annuus Genome sequencing and assembly Release 2.</title>
        <authorList>
            <person name="Gouzy J."/>
            <person name="Langlade N."/>
            <person name="Munos S."/>
        </authorList>
    </citation>
    <scope>NUCLEOTIDE SEQUENCE</scope>
    <source>
        <tissue evidence="1">Leaves</tissue>
    </source>
</reference>